<evidence type="ECO:0000313" key="4">
    <source>
        <dbReference type="EMBL" id="RNB80999.1"/>
    </source>
</evidence>
<dbReference type="InterPro" id="IPR014782">
    <property type="entry name" value="Peptidase_M1_dom"/>
</dbReference>
<feature type="binding site" evidence="2">
    <location>
        <position position="351"/>
    </location>
    <ligand>
        <name>Zn(2+)</name>
        <dbReference type="ChEBI" id="CHEBI:29105"/>
        <note>catalytic</note>
    </ligand>
</feature>
<dbReference type="OrthoDB" id="9814383at2"/>
<dbReference type="GO" id="GO:0008270">
    <property type="term" value="F:zinc ion binding"/>
    <property type="evidence" value="ECO:0007669"/>
    <property type="project" value="InterPro"/>
</dbReference>
<feature type="binding site" evidence="2">
    <location>
        <position position="374"/>
    </location>
    <ligand>
        <name>Zn(2+)</name>
        <dbReference type="ChEBI" id="CHEBI:29105"/>
        <note>catalytic</note>
    </ligand>
</feature>
<evidence type="ECO:0000259" key="3">
    <source>
        <dbReference type="Pfam" id="PF01433"/>
    </source>
</evidence>
<dbReference type="SUPFAM" id="SSF55486">
    <property type="entry name" value="Metalloproteases ('zincins'), catalytic domain"/>
    <property type="match status" value="1"/>
</dbReference>
<gene>
    <name evidence="4" type="ORF">EDM56_26780</name>
</gene>
<dbReference type="Pfam" id="PF01433">
    <property type="entry name" value="Peptidase_M1"/>
    <property type="match status" value="1"/>
</dbReference>
<evidence type="ECO:0000256" key="1">
    <source>
        <dbReference type="PIRSR" id="PIRSR634015-1"/>
    </source>
</evidence>
<comment type="caution">
    <text evidence="4">The sequence shown here is derived from an EMBL/GenBank/DDBJ whole genome shotgun (WGS) entry which is preliminary data.</text>
</comment>
<feature type="binding site" evidence="2">
    <location>
        <position position="355"/>
    </location>
    <ligand>
        <name>Zn(2+)</name>
        <dbReference type="ChEBI" id="CHEBI:29105"/>
        <note>catalytic</note>
    </ligand>
</feature>
<dbReference type="Gene3D" id="1.10.390.10">
    <property type="entry name" value="Neutral Protease Domain 2"/>
    <property type="match status" value="1"/>
</dbReference>
<protein>
    <submittedName>
        <fullName evidence="4">M1 family peptidase</fullName>
    </submittedName>
</protein>
<dbReference type="RefSeq" id="WP_122921001.1">
    <property type="nucleotide sequence ID" value="NZ_RHHQ01000024.1"/>
</dbReference>
<proteinExistence type="predicted"/>
<dbReference type="Proteomes" id="UP000271031">
    <property type="component" value="Unassembled WGS sequence"/>
</dbReference>
<comment type="cofactor">
    <cofactor evidence="2">
        <name>Zn(2+)</name>
        <dbReference type="ChEBI" id="CHEBI:29105"/>
    </cofactor>
    <text evidence="2">Binds 1 zinc ion per subunit.</text>
</comment>
<dbReference type="PANTHER" id="PTHR45726">
    <property type="entry name" value="LEUKOTRIENE A-4 HYDROLASE"/>
    <property type="match status" value="1"/>
</dbReference>
<keyword evidence="2" id="KW-0862">Zinc</keyword>
<feature type="active site" description="Proton acceptor" evidence="1">
    <location>
        <position position="352"/>
    </location>
</feature>
<evidence type="ECO:0000256" key="2">
    <source>
        <dbReference type="PIRSR" id="PIRSR634015-3"/>
    </source>
</evidence>
<dbReference type="PANTHER" id="PTHR45726:SF3">
    <property type="entry name" value="LEUKOTRIENE A-4 HYDROLASE"/>
    <property type="match status" value="1"/>
</dbReference>
<evidence type="ECO:0000313" key="5">
    <source>
        <dbReference type="Proteomes" id="UP000271031"/>
    </source>
</evidence>
<dbReference type="InterPro" id="IPR034015">
    <property type="entry name" value="M1_LTA4H"/>
</dbReference>
<feature type="domain" description="Peptidase M1 membrane alanine aminopeptidase" evidence="3">
    <location>
        <begin position="293"/>
        <end position="484"/>
    </location>
</feature>
<keyword evidence="5" id="KW-1185">Reference proteome</keyword>
<sequence length="519" mass="58921">MKRGAVAAAVKAMMAVLFLFSVTNLHITNESRSVKSSRAAEKSAGISYQVDVDIQHDRQLITGTLKVRFVPDDRENAYFHLYPNAFSDIRSLADPNWSYMLGKEMKPGSITVQKVLVNGKPVSSSFYKKDVTVLAVALGSQKLKLGQPIELALQFSEKVPFNNGRFSYNDDAIWLGNWLPILAVHDQRGWHLDPYYPMGDPFYSDVADYQVSVKLPVGYRVATSGDDSSAIITQTRPAKSITYQIQAPRMRDFAMVVMSDMYEPLVTTVGNTRVTTWHEVGDNEVLVKKLHQTAVESFRYYSEQFGTYPYPEFDVVKTGGFFGGMEYPGIVFIQGEYYCDPLPNAAAVIAHETAHQWFYGLVGNDEVQEAWVDESLTDYAAMSYLKEREPREAGSYIAYRKQRSDQSVQYRSEGLTVWQPVNGFPNWDSYADLVYSRGAMMLWNLREQWGGSRVNHALKEYVAEYRFSQASGEDIIAAFTREAGIDATPYFAYWLRFDLDQQKQAAFWLERGKNKLAIK</sequence>
<keyword evidence="2" id="KW-0479">Metal-binding</keyword>
<dbReference type="AlphaFoldDB" id="A0A3M8CZW0"/>
<organism evidence="4 5">
    <name type="scientific">Brevibacillus fluminis</name>
    <dbReference type="NCBI Taxonomy" id="511487"/>
    <lineage>
        <taxon>Bacteria</taxon>
        <taxon>Bacillati</taxon>
        <taxon>Bacillota</taxon>
        <taxon>Bacilli</taxon>
        <taxon>Bacillales</taxon>
        <taxon>Paenibacillaceae</taxon>
        <taxon>Brevibacillus</taxon>
    </lineage>
</organism>
<dbReference type="CDD" id="cd09604">
    <property type="entry name" value="M1_APN_like"/>
    <property type="match status" value="1"/>
</dbReference>
<name>A0A3M8CZW0_9BACL</name>
<accession>A0A3M8CZW0</accession>
<dbReference type="InterPro" id="IPR027268">
    <property type="entry name" value="Peptidase_M4/M1_CTD_sf"/>
</dbReference>
<dbReference type="GO" id="GO:0008237">
    <property type="term" value="F:metallopeptidase activity"/>
    <property type="evidence" value="ECO:0007669"/>
    <property type="project" value="InterPro"/>
</dbReference>
<dbReference type="EMBL" id="RHHQ01000024">
    <property type="protein sequence ID" value="RNB80999.1"/>
    <property type="molecule type" value="Genomic_DNA"/>
</dbReference>
<feature type="active site" description="Proton donor" evidence="1">
    <location>
        <position position="435"/>
    </location>
</feature>
<reference evidence="4 5" key="1">
    <citation type="submission" date="2018-10" db="EMBL/GenBank/DDBJ databases">
        <title>Phylogenomics of Brevibacillus.</title>
        <authorList>
            <person name="Dunlap C."/>
        </authorList>
    </citation>
    <scope>NUCLEOTIDE SEQUENCE [LARGE SCALE GENOMIC DNA]</scope>
    <source>
        <strain evidence="4 5">JCM 15716</strain>
    </source>
</reference>